<keyword evidence="7" id="KW-0496">Mitochondrion</keyword>
<gene>
    <name evidence="12" type="ORF">HG536_0A05010</name>
</gene>
<evidence type="ECO:0000256" key="8">
    <source>
        <dbReference type="ARBA" id="ARBA00023136"/>
    </source>
</evidence>
<dbReference type="PANTHER" id="PTHR31068:SF1">
    <property type="entry name" value="MITOCHONDRIAL DISTRIBUTION AND MORPHOLOGY PROTEIN 32"/>
    <property type="match status" value="1"/>
</dbReference>
<dbReference type="AlphaFoldDB" id="A0A7G3ZB00"/>
<organism evidence="12 13">
    <name type="scientific">Torulaspora globosa</name>
    <dbReference type="NCBI Taxonomy" id="48254"/>
    <lineage>
        <taxon>Eukaryota</taxon>
        <taxon>Fungi</taxon>
        <taxon>Dikarya</taxon>
        <taxon>Ascomycota</taxon>
        <taxon>Saccharomycotina</taxon>
        <taxon>Saccharomycetes</taxon>
        <taxon>Saccharomycetales</taxon>
        <taxon>Saccharomycetaceae</taxon>
        <taxon>Torulaspora</taxon>
    </lineage>
</organism>
<evidence type="ECO:0000256" key="7">
    <source>
        <dbReference type="ARBA" id="ARBA00023128"/>
    </source>
</evidence>
<evidence type="ECO:0000256" key="1">
    <source>
        <dbReference type="ARBA" id="ARBA00004448"/>
    </source>
</evidence>
<dbReference type="PANTHER" id="PTHR31068">
    <property type="entry name" value="MITOCHONDRIAL DISTRIBUTION AND MORPHOLOGY PROTEIN 31"/>
    <property type="match status" value="1"/>
</dbReference>
<keyword evidence="4" id="KW-0999">Mitochondrion inner membrane</keyword>
<evidence type="ECO:0000256" key="9">
    <source>
        <dbReference type="ARBA" id="ARBA00025191"/>
    </source>
</evidence>
<evidence type="ECO:0000256" key="4">
    <source>
        <dbReference type="ARBA" id="ARBA00022792"/>
    </source>
</evidence>
<dbReference type="KEGG" id="tgb:HG536_0A05010"/>
<dbReference type="GeneID" id="59323783"/>
<evidence type="ECO:0000256" key="10">
    <source>
        <dbReference type="ARBA" id="ARBA00040573"/>
    </source>
</evidence>
<dbReference type="Proteomes" id="UP000515788">
    <property type="component" value="Chromosome 1"/>
</dbReference>
<evidence type="ECO:0000313" key="13">
    <source>
        <dbReference type="Proteomes" id="UP000515788"/>
    </source>
</evidence>
<dbReference type="RefSeq" id="XP_037137361.1">
    <property type="nucleotide sequence ID" value="XM_037281466.1"/>
</dbReference>
<feature type="transmembrane region" description="Helical" evidence="11">
    <location>
        <begin position="189"/>
        <end position="216"/>
    </location>
</feature>
<keyword evidence="5" id="KW-0809">Transit peptide</keyword>
<evidence type="ECO:0000256" key="2">
    <source>
        <dbReference type="ARBA" id="ARBA00005687"/>
    </source>
</evidence>
<keyword evidence="8 11" id="KW-0472">Membrane</keyword>
<keyword evidence="13" id="KW-1185">Reference proteome</keyword>
<name>A0A7G3ZB00_9SACH</name>
<reference evidence="12 13" key="1">
    <citation type="submission" date="2020-06" db="EMBL/GenBank/DDBJ databases">
        <title>The yeast mating-type switching endonuclease HO is a domesticated member of an unorthodox homing genetic element family.</title>
        <authorList>
            <person name="Coughlan A.Y."/>
            <person name="Lombardi L."/>
            <person name="Braun-Galleani S."/>
            <person name="Martos A.R."/>
            <person name="Galeote V."/>
            <person name="Bigey F."/>
            <person name="Dequin S."/>
            <person name="Byrne K.P."/>
            <person name="Wolfe K.H."/>
        </authorList>
    </citation>
    <scope>NUCLEOTIDE SEQUENCE [LARGE SCALE GENOMIC DNA]</scope>
    <source>
        <strain evidence="12 13">CBS764</strain>
    </source>
</reference>
<dbReference type="InterPro" id="IPR012571">
    <property type="entry name" value="Mdm31/Mdm32"/>
</dbReference>
<protein>
    <recommendedName>
        <fullName evidence="10">Mitochondrial distribution and morphology protein 32</fullName>
    </recommendedName>
</protein>
<dbReference type="GO" id="GO:0000001">
    <property type="term" value="P:mitochondrion inheritance"/>
    <property type="evidence" value="ECO:0007669"/>
    <property type="project" value="InterPro"/>
</dbReference>
<accession>A0A7G3ZB00</accession>
<keyword evidence="3 11" id="KW-0812">Transmembrane</keyword>
<proteinExistence type="inferred from homology"/>
<sequence>MSWNKSLMVPSRCSLPVHRLSRAFLGRNILTNFAHRSLLTSTDACTKENISQVKCFNSRSVGFPVRQACGFEMKRFLSRLVLRSRLSTLCAQSIRRSESAGIVVNRSFHCGKVFLNQSNQQNGNHEDFLSKNTDYLHIQNILLQKNQERMNKKRMLSEATNFYERFKVNTKWLLIRNNRPFSANEISTMFSWLLISQIAWIILGTTTFVSILLLIFNTVFAKEMVGRCIGKLLNAFLDDIDIKFQDALVPKWKNGCIRFNKVELRTVGKDQDVVEGAGCREGSNLEFQLKFHQIELTLSLKKWLFGHGAIKDLSLYGMRGDVNIDYAYEPNPQRLFIDWFSNKDYELGKVQLTDSCVNVYDKQLDMKYRVSIYNLSMPQLRFRWILPDFFNADVATGAINHALFTIHKRQHKLVYLNDMEKDLSPWKRISRLRLDAINVKDLGLNKSNTFNWFEDGELEITADVMLPHEDSEPQHDADKKKYMVFDLRFKFKNARARFPDEAPRLSSGEEIISLEELKPLISYINTQNSYCRSMASIENTNSVWNSSNVSISKTRSYPNVTVIPSAAQWAHSEDEVGPKGQEIIRFHDQPQHNGNELVLRCRIVKNIQELKDKVMFQETGIYDTLSMELYVDLIRMVEEWEYNKKNDWMKLWGTTVASQLLLFGLGAMV</sequence>
<comment type="subcellular location">
    <subcellularLocation>
        <location evidence="1">Mitochondrion inner membrane</location>
        <topology evidence="1">Multi-pass membrane protein</topology>
    </subcellularLocation>
</comment>
<dbReference type="EMBL" id="CP059246">
    <property type="protein sequence ID" value="QLL30686.1"/>
    <property type="molecule type" value="Genomic_DNA"/>
</dbReference>
<evidence type="ECO:0000313" key="12">
    <source>
        <dbReference type="EMBL" id="QLL30686.1"/>
    </source>
</evidence>
<evidence type="ECO:0000256" key="11">
    <source>
        <dbReference type="SAM" id="Phobius"/>
    </source>
</evidence>
<evidence type="ECO:0000256" key="5">
    <source>
        <dbReference type="ARBA" id="ARBA00022946"/>
    </source>
</evidence>
<keyword evidence="6 11" id="KW-1133">Transmembrane helix</keyword>
<dbReference type="GO" id="GO:0007005">
    <property type="term" value="P:mitochondrion organization"/>
    <property type="evidence" value="ECO:0007669"/>
    <property type="project" value="InterPro"/>
</dbReference>
<comment type="function">
    <text evidence="9">Involved in the organization of the mitochondrial membranes and the global structure of the mitochondria. Also required for mitochondrial distribution and mobility as well as for the maintenance of mitochondrial DNA nucleoids structures.</text>
</comment>
<dbReference type="OrthoDB" id="17678at2759"/>
<evidence type="ECO:0000256" key="3">
    <source>
        <dbReference type="ARBA" id="ARBA00022692"/>
    </source>
</evidence>
<evidence type="ECO:0000256" key="6">
    <source>
        <dbReference type="ARBA" id="ARBA00022989"/>
    </source>
</evidence>
<dbReference type="Pfam" id="PF08118">
    <property type="entry name" value="MDM31_MDM32"/>
    <property type="match status" value="1"/>
</dbReference>
<dbReference type="GO" id="GO:0005743">
    <property type="term" value="C:mitochondrial inner membrane"/>
    <property type="evidence" value="ECO:0007669"/>
    <property type="project" value="UniProtKB-SubCell"/>
</dbReference>
<comment type="similarity">
    <text evidence="2">Belongs to the MDM31/MDM32 family.</text>
</comment>